<organism evidence="2 3">
    <name type="scientific">Aeromonas cavernicola</name>
    <dbReference type="NCBI Taxonomy" id="1006623"/>
    <lineage>
        <taxon>Bacteria</taxon>
        <taxon>Pseudomonadati</taxon>
        <taxon>Pseudomonadota</taxon>
        <taxon>Gammaproteobacteria</taxon>
        <taxon>Aeromonadales</taxon>
        <taxon>Aeromonadaceae</taxon>
        <taxon>Aeromonas</taxon>
    </lineage>
</organism>
<keyword evidence="3" id="KW-1185">Reference proteome</keyword>
<dbReference type="Proteomes" id="UP000235861">
    <property type="component" value="Unassembled WGS sequence"/>
</dbReference>
<dbReference type="EMBL" id="PGGC01000048">
    <property type="protein sequence ID" value="PJG59765.1"/>
    <property type="molecule type" value="Genomic_DNA"/>
</dbReference>
<dbReference type="GO" id="GO:0008233">
    <property type="term" value="F:peptidase activity"/>
    <property type="evidence" value="ECO:0007669"/>
    <property type="project" value="InterPro"/>
</dbReference>
<dbReference type="OrthoDB" id="9792074at2"/>
<dbReference type="InterPro" id="IPR003709">
    <property type="entry name" value="VanY-like_core_dom"/>
</dbReference>
<evidence type="ECO:0000313" key="3">
    <source>
        <dbReference type="Proteomes" id="UP000235861"/>
    </source>
</evidence>
<name>A0A2H9U6V7_9GAMM</name>
<dbReference type="Gene3D" id="3.30.1380.10">
    <property type="match status" value="1"/>
</dbReference>
<dbReference type="GO" id="GO:0006508">
    <property type="term" value="P:proteolysis"/>
    <property type="evidence" value="ECO:0007669"/>
    <property type="project" value="InterPro"/>
</dbReference>
<sequence>MTQDQLMGLDDSHLVQLGDGPHRLTAATLAAFTAMQQAAQHAGFNLQPASSWRSFERQLAIWNGKWRGERVLLDANSQPIDPFQLNEWERVQAILRWSALPGTSRHHWGSDLDIYDPDLLPANRTLQLEPWEYQTGGWFADMSQWLSQHMAQFGFFLPYPATAASGVAYEPWHLSFAPVAHAQHLAPAALAHCLQNSDIEGKQTIIAHLEEILARYVVPPADTRTPR</sequence>
<dbReference type="CDD" id="cd14847">
    <property type="entry name" value="DD-carboxypeptidase_like"/>
    <property type="match status" value="1"/>
</dbReference>
<dbReference type="Pfam" id="PF02557">
    <property type="entry name" value="VanY"/>
    <property type="match status" value="1"/>
</dbReference>
<reference evidence="2 3" key="1">
    <citation type="submission" date="2017-11" db="EMBL/GenBank/DDBJ databases">
        <title>Draft genome sequence of environmental isolate Aeromonas cavernicola sp. nov. MDC 2508.</title>
        <authorList>
            <person name="Colston S.M."/>
            <person name="Navarro A."/>
            <person name="Martinez-Murcia A.J."/>
            <person name="Graf J."/>
        </authorList>
    </citation>
    <scope>NUCLEOTIDE SEQUENCE [LARGE SCALE GENOMIC DNA]</scope>
    <source>
        <strain evidence="2 3">MDC 2508</strain>
    </source>
</reference>
<accession>A0A2H9U6V7</accession>
<proteinExistence type="predicted"/>
<dbReference type="PANTHER" id="PTHR34385">
    <property type="entry name" value="D-ALANYL-D-ALANINE CARBOXYPEPTIDASE"/>
    <property type="match status" value="1"/>
</dbReference>
<gene>
    <name evidence="2" type="ORF">CUC53_05535</name>
</gene>
<dbReference type="InterPro" id="IPR052179">
    <property type="entry name" value="DD-CPase-like"/>
</dbReference>
<evidence type="ECO:0000313" key="2">
    <source>
        <dbReference type="EMBL" id="PJG59765.1"/>
    </source>
</evidence>
<feature type="domain" description="D-alanyl-D-alanine carboxypeptidase-like core" evidence="1">
    <location>
        <begin position="22"/>
        <end position="178"/>
    </location>
</feature>
<protein>
    <submittedName>
        <fullName evidence="2">Peptidase M15</fullName>
    </submittedName>
</protein>
<dbReference type="PANTHER" id="PTHR34385:SF1">
    <property type="entry name" value="PEPTIDOGLYCAN L-ALANYL-D-GLUTAMATE ENDOPEPTIDASE CWLK"/>
    <property type="match status" value="1"/>
</dbReference>
<evidence type="ECO:0000259" key="1">
    <source>
        <dbReference type="Pfam" id="PF02557"/>
    </source>
</evidence>
<dbReference type="InterPro" id="IPR009045">
    <property type="entry name" value="Zn_M74/Hedgehog-like"/>
</dbReference>
<dbReference type="RefSeq" id="WP_100293266.1">
    <property type="nucleotide sequence ID" value="NZ_PGGC01000048.1"/>
</dbReference>
<comment type="caution">
    <text evidence="2">The sequence shown here is derived from an EMBL/GenBank/DDBJ whole genome shotgun (WGS) entry which is preliminary data.</text>
</comment>
<dbReference type="AlphaFoldDB" id="A0A2H9U6V7"/>
<dbReference type="SUPFAM" id="SSF55166">
    <property type="entry name" value="Hedgehog/DD-peptidase"/>
    <property type="match status" value="1"/>
</dbReference>